<name>A0AAJ0GFP6_9PEZI</name>
<dbReference type="SUPFAM" id="SSF54427">
    <property type="entry name" value="NTF2-like"/>
    <property type="match status" value="1"/>
</dbReference>
<evidence type="ECO:0000313" key="3">
    <source>
        <dbReference type="Proteomes" id="UP001271007"/>
    </source>
</evidence>
<dbReference type="PANTHER" id="PTHR39598:SF1">
    <property type="entry name" value="AUSTINOID BIOSYNTHESIS CLUSTERS PROTEIN F-RELATED"/>
    <property type="match status" value="1"/>
</dbReference>
<evidence type="ECO:0000313" key="2">
    <source>
        <dbReference type="EMBL" id="KAK3056644.1"/>
    </source>
</evidence>
<dbReference type="Pfam" id="PF12680">
    <property type="entry name" value="SnoaL_2"/>
    <property type="match status" value="1"/>
</dbReference>
<dbReference type="InterPro" id="IPR032710">
    <property type="entry name" value="NTF2-like_dom_sf"/>
</dbReference>
<sequence>MTSDKAATMQAAAEGLVMAFNGAWDEKVLEAAMASRAPECIHAMLPKSLGLLPQNNDEWATHFRSLIGMITESKMTIHDAVVAPEDRRVVIYSSVEATATDGPFDNEYVWFFTFNEDGSKIVRIDEMMDSAAVRDIFERRAKAKEESKA</sequence>
<feature type="domain" description="SnoaL-like" evidence="1">
    <location>
        <begin position="19"/>
        <end position="123"/>
    </location>
</feature>
<dbReference type="AlphaFoldDB" id="A0AAJ0GFP6"/>
<gene>
    <name evidence="2" type="ORF">LTR09_002437</name>
</gene>
<keyword evidence="3" id="KW-1185">Reference proteome</keyword>
<accession>A0AAJ0GFP6</accession>
<dbReference type="InterPro" id="IPR050977">
    <property type="entry name" value="Fungal_Meroterpenoid_Isomerase"/>
</dbReference>
<dbReference type="PANTHER" id="PTHR39598">
    <property type="entry name" value="AUSTINOL SYNTHESIS PROTEIN F-RELATED"/>
    <property type="match status" value="1"/>
</dbReference>
<dbReference type="Gene3D" id="3.10.450.50">
    <property type="match status" value="1"/>
</dbReference>
<dbReference type="InterPro" id="IPR037401">
    <property type="entry name" value="SnoaL-like"/>
</dbReference>
<protein>
    <recommendedName>
        <fullName evidence="1">SnoaL-like domain-containing protein</fullName>
    </recommendedName>
</protein>
<evidence type="ECO:0000259" key="1">
    <source>
        <dbReference type="Pfam" id="PF12680"/>
    </source>
</evidence>
<reference evidence="2" key="1">
    <citation type="submission" date="2023-04" db="EMBL/GenBank/DDBJ databases">
        <title>Black Yeasts Isolated from many extreme environments.</title>
        <authorList>
            <person name="Coleine C."/>
            <person name="Stajich J.E."/>
            <person name="Selbmann L."/>
        </authorList>
    </citation>
    <scope>NUCLEOTIDE SEQUENCE</scope>
    <source>
        <strain evidence="2">CCFEE 5312</strain>
    </source>
</reference>
<proteinExistence type="predicted"/>
<dbReference type="EMBL" id="JAWDJX010000005">
    <property type="protein sequence ID" value="KAK3056644.1"/>
    <property type="molecule type" value="Genomic_DNA"/>
</dbReference>
<organism evidence="2 3">
    <name type="scientific">Extremus antarcticus</name>
    <dbReference type="NCBI Taxonomy" id="702011"/>
    <lineage>
        <taxon>Eukaryota</taxon>
        <taxon>Fungi</taxon>
        <taxon>Dikarya</taxon>
        <taxon>Ascomycota</taxon>
        <taxon>Pezizomycotina</taxon>
        <taxon>Dothideomycetes</taxon>
        <taxon>Dothideomycetidae</taxon>
        <taxon>Mycosphaerellales</taxon>
        <taxon>Extremaceae</taxon>
        <taxon>Extremus</taxon>
    </lineage>
</organism>
<dbReference type="Proteomes" id="UP001271007">
    <property type="component" value="Unassembled WGS sequence"/>
</dbReference>
<comment type="caution">
    <text evidence="2">The sequence shown here is derived from an EMBL/GenBank/DDBJ whole genome shotgun (WGS) entry which is preliminary data.</text>
</comment>